<dbReference type="PANTHER" id="PTHR38847">
    <property type="match status" value="1"/>
</dbReference>
<gene>
    <name evidence="2" type="ORF">B0H67DRAFT_496268</name>
</gene>
<dbReference type="Proteomes" id="UP001172102">
    <property type="component" value="Unassembled WGS sequence"/>
</dbReference>
<name>A0AA40DKT8_9PEZI</name>
<keyword evidence="3" id="KW-1185">Reference proteome</keyword>
<dbReference type="Pfam" id="PF14273">
    <property type="entry name" value="DUF4360"/>
    <property type="match status" value="1"/>
</dbReference>
<proteinExistence type="predicted"/>
<evidence type="ECO:0008006" key="4">
    <source>
        <dbReference type="Google" id="ProtNLM"/>
    </source>
</evidence>
<evidence type="ECO:0000256" key="1">
    <source>
        <dbReference type="SAM" id="SignalP"/>
    </source>
</evidence>
<comment type="caution">
    <text evidence="2">The sequence shown here is derived from an EMBL/GenBank/DDBJ whole genome shotgun (WGS) entry which is preliminary data.</text>
</comment>
<sequence length="217" mass="22856">MVLAPLQFFCLFLLEQAVVASALSGTSPPLILPRANNINITSVTTQDNGCPLGSISSSISPDGTALTFGFDQFKVYYGPGYTPADKTKQCAIAMTVSYRSGYSFELLGATYHGPAQLDSGMTGTVSSSYVLTPASDALARTQVNNTGPFTGIYTKSDTLATSSRILAPCQGSPVQLQINTRVSLISRNAPVSGGFDDEAPFSLGVHQLHLGWSRCEG</sequence>
<dbReference type="InterPro" id="IPR025649">
    <property type="entry name" value="DUF4360"/>
</dbReference>
<protein>
    <recommendedName>
        <fullName evidence="4">Secreted protein</fullName>
    </recommendedName>
</protein>
<dbReference type="AlphaFoldDB" id="A0AA40DKT8"/>
<dbReference type="PANTHER" id="PTHR38847:SF1">
    <property type="entry name" value="PSEUDOURIDINE SYNTHASE RSUA_RLUA-LIKE DOMAIN-CONTAINING PROTEIN"/>
    <property type="match status" value="1"/>
</dbReference>
<keyword evidence="1" id="KW-0732">Signal</keyword>
<reference evidence="2" key="1">
    <citation type="submission" date="2023-06" db="EMBL/GenBank/DDBJ databases">
        <title>Genome-scale phylogeny and comparative genomics of the fungal order Sordariales.</title>
        <authorList>
            <consortium name="Lawrence Berkeley National Laboratory"/>
            <person name="Hensen N."/>
            <person name="Bonometti L."/>
            <person name="Westerberg I."/>
            <person name="Brannstrom I.O."/>
            <person name="Guillou S."/>
            <person name="Cros-Aarteil S."/>
            <person name="Calhoun S."/>
            <person name="Haridas S."/>
            <person name="Kuo A."/>
            <person name="Mondo S."/>
            <person name="Pangilinan J."/>
            <person name="Riley R."/>
            <person name="Labutti K."/>
            <person name="Andreopoulos B."/>
            <person name="Lipzen A."/>
            <person name="Chen C."/>
            <person name="Yanf M."/>
            <person name="Daum C."/>
            <person name="Ng V."/>
            <person name="Clum A."/>
            <person name="Steindorff A."/>
            <person name="Ohm R."/>
            <person name="Martin F."/>
            <person name="Silar P."/>
            <person name="Natvig D."/>
            <person name="Lalanne C."/>
            <person name="Gautier V."/>
            <person name="Ament-Velasquez S.L."/>
            <person name="Kruys A."/>
            <person name="Hutchinson M.I."/>
            <person name="Powell A.J."/>
            <person name="Barry K."/>
            <person name="Miller A.N."/>
            <person name="Grigoriev I.V."/>
            <person name="Debuchy R."/>
            <person name="Gladieux P."/>
            <person name="Thoren M.H."/>
            <person name="Johannesson H."/>
        </authorList>
    </citation>
    <scope>NUCLEOTIDE SEQUENCE</scope>
    <source>
        <strain evidence="2">SMH4607-1</strain>
    </source>
</reference>
<evidence type="ECO:0000313" key="2">
    <source>
        <dbReference type="EMBL" id="KAK0707374.1"/>
    </source>
</evidence>
<feature type="chain" id="PRO_5041380198" description="Secreted protein" evidence="1">
    <location>
        <begin position="21"/>
        <end position="217"/>
    </location>
</feature>
<dbReference type="EMBL" id="JAUKUA010000006">
    <property type="protein sequence ID" value="KAK0707374.1"/>
    <property type="molecule type" value="Genomic_DNA"/>
</dbReference>
<evidence type="ECO:0000313" key="3">
    <source>
        <dbReference type="Proteomes" id="UP001172102"/>
    </source>
</evidence>
<accession>A0AA40DKT8</accession>
<organism evidence="2 3">
    <name type="scientific">Lasiosphaeris hirsuta</name>
    <dbReference type="NCBI Taxonomy" id="260670"/>
    <lineage>
        <taxon>Eukaryota</taxon>
        <taxon>Fungi</taxon>
        <taxon>Dikarya</taxon>
        <taxon>Ascomycota</taxon>
        <taxon>Pezizomycotina</taxon>
        <taxon>Sordariomycetes</taxon>
        <taxon>Sordariomycetidae</taxon>
        <taxon>Sordariales</taxon>
        <taxon>Lasiosphaeriaceae</taxon>
        <taxon>Lasiosphaeris</taxon>
    </lineage>
</organism>
<feature type="signal peptide" evidence="1">
    <location>
        <begin position="1"/>
        <end position="20"/>
    </location>
</feature>